<evidence type="ECO:0008006" key="8">
    <source>
        <dbReference type="Google" id="ProtNLM"/>
    </source>
</evidence>
<evidence type="ECO:0000313" key="4">
    <source>
        <dbReference type="EMBL" id="CAF1581093.1"/>
    </source>
</evidence>
<accession>A0A815ZE30</accession>
<evidence type="ECO:0000313" key="5">
    <source>
        <dbReference type="EMBL" id="CAF4268541.1"/>
    </source>
</evidence>
<feature type="repeat" description="NHL" evidence="2">
    <location>
        <begin position="280"/>
        <end position="316"/>
    </location>
</feature>
<evidence type="ECO:0000313" key="3">
    <source>
        <dbReference type="EMBL" id="CAF1477558.1"/>
    </source>
</evidence>
<dbReference type="Proteomes" id="UP000663829">
    <property type="component" value="Unassembled WGS sequence"/>
</dbReference>
<dbReference type="InterPro" id="IPR011042">
    <property type="entry name" value="6-blade_b-propeller_TolB-like"/>
</dbReference>
<dbReference type="EMBL" id="CAJOBA010053809">
    <property type="protein sequence ID" value="CAF4268541.1"/>
    <property type="molecule type" value="Genomic_DNA"/>
</dbReference>
<reference evidence="4" key="1">
    <citation type="submission" date="2021-02" db="EMBL/GenBank/DDBJ databases">
        <authorList>
            <person name="Nowell W R."/>
        </authorList>
    </citation>
    <scope>NUCLEOTIDE SEQUENCE</scope>
</reference>
<sequence length="325" mass="34887">MRTATHLFPLGTGINSATTAQSRLCSSATWYPNATTIPLPNGSWPTGIASDSQQNLIVYDQISYGLQKYFTNGSSLTLSTGWFAGDLFIDRYDNIYFSDHYNNWVLVLTNTTGKVTIVAGNGASGSDPNELQVYAPSGIYVDRTASVYIADTFNQRVVKWLAGAQEGIVVAGGNRLGSAANQFSFPQGLFVDEVNDGGIYVCDSTNERIQKWLPGASIGITVAGGNSWGSNLNQLNGPSSIFVDTNTRIMYITDQANNRIVGWLLGASSGIVIAGGNGQGNGANQLSSPNQFAFDSNRNLYVVDQGNQRIQKFAFNASSCTNYND</sequence>
<dbReference type="SUPFAM" id="SSF101898">
    <property type="entry name" value="NHL repeat"/>
    <property type="match status" value="1"/>
</dbReference>
<keyword evidence="7" id="KW-1185">Reference proteome</keyword>
<proteinExistence type="predicted"/>
<evidence type="ECO:0000256" key="1">
    <source>
        <dbReference type="ARBA" id="ARBA00022737"/>
    </source>
</evidence>
<name>A0A815ZE30_9BILA</name>
<dbReference type="InterPro" id="IPR001258">
    <property type="entry name" value="NHL_repeat"/>
</dbReference>
<dbReference type="OrthoDB" id="10027395at2759"/>
<dbReference type="EMBL" id="CAJNOK010031894">
    <property type="protein sequence ID" value="CAF1477558.1"/>
    <property type="molecule type" value="Genomic_DNA"/>
</dbReference>
<dbReference type="Proteomes" id="UP000681722">
    <property type="component" value="Unassembled WGS sequence"/>
</dbReference>
<keyword evidence="1" id="KW-0677">Repeat</keyword>
<organism evidence="4 7">
    <name type="scientific">Didymodactylos carnosus</name>
    <dbReference type="NCBI Taxonomy" id="1234261"/>
    <lineage>
        <taxon>Eukaryota</taxon>
        <taxon>Metazoa</taxon>
        <taxon>Spiralia</taxon>
        <taxon>Gnathifera</taxon>
        <taxon>Rotifera</taxon>
        <taxon>Eurotatoria</taxon>
        <taxon>Bdelloidea</taxon>
        <taxon>Philodinida</taxon>
        <taxon>Philodinidae</taxon>
        <taxon>Didymodactylos</taxon>
    </lineage>
</organism>
<evidence type="ECO:0000313" key="6">
    <source>
        <dbReference type="EMBL" id="CAF4448659.1"/>
    </source>
</evidence>
<dbReference type="EMBL" id="CAJNOQ010031640">
    <property type="protein sequence ID" value="CAF1581093.1"/>
    <property type="molecule type" value="Genomic_DNA"/>
</dbReference>
<dbReference type="AlphaFoldDB" id="A0A815ZE30"/>
<dbReference type="Gene3D" id="2.120.10.30">
    <property type="entry name" value="TolB, C-terminal domain"/>
    <property type="match status" value="2"/>
</dbReference>
<gene>
    <name evidence="4" type="ORF">GPM918_LOCUS41097</name>
    <name evidence="3" type="ORF">OVA965_LOCUS35922</name>
    <name evidence="6" type="ORF">SRO942_LOCUS42110</name>
    <name evidence="5" type="ORF">TMI583_LOCUS36908</name>
</gene>
<dbReference type="PANTHER" id="PTHR24104:SF25">
    <property type="entry name" value="PROTEIN LIN-41"/>
    <property type="match status" value="1"/>
</dbReference>
<dbReference type="CDD" id="cd05819">
    <property type="entry name" value="NHL"/>
    <property type="match status" value="1"/>
</dbReference>
<comment type="caution">
    <text evidence="4">The sequence shown here is derived from an EMBL/GenBank/DDBJ whole genome shotgun (WGS) entry which is preliminary data.</text>
</comment>
<evidence type="ECO:0000313" key="7">
    <source>
        <dbReference type="Proteomes" id="UP000663829"/>
    </source>
</evidence>
<evidence type="ECO:0000256" key="2">
    <source>
        <dbReference type="PROSITE-ProRule" id="PRU00504"/>
    </source>
</evidence>
<dbReference type="InterPro" id="IPR050952">
    <property type="entry name" value="TRIM-NHL_E3_ligases"/>
</dbReference>
<dbReference type="PROSITE" id="PS51125">
    <property type="entry name" value="NHL"/>
    <property type="match status" value="1"/>
</dbReference>
<dbReference type="Proteomes" id="UP000682733">
    <property type="component" value="Unassembled WGS sequence"/>
</dbReference>
<dbReference type="GO" id="GO:0008270">
    <property type="term" value="F:zinc ion binding"/>
    <property type="evidence" value="ECO:0007669"/>
    <property type="project" value="UniProtKB-KW"/>
</dbReference>
<protein>
    <recommendedName>
        <fullName evidence="8">NHL repeat containing protein</fullName>
    </recommendedName>
</protein>
<dbReference type="PANTHER" id="PTHR24104">
    <property type="entry name" value="E3 UBIQUITIN-PROTEIN LIGASE NHLRC1-RELATED"/>
    <property type="match status" value="1"/>
</dbReference>
<dbReference type="Proteomes" id="UP000677228">
    <property type="component" value="Unassembled WGS sequence"/>
</dbReference>
<dbReference type="EMBL" id="CAJOBC010097608">
    <property type="protein sequence ID" value="CAF4448659.1"/>
    <property type="molecule type" value="Genomic_DNA"/>
</dbReference>